<dbReference type="PANTHER" id="PTHR34975">
    <property type="entry name" value="SPORE GERMINATION PROTEIN A2"/>
    <property type="match status" value="1"/>
</dbReference>
<protein>
    <submittedName>
        <fullName evidence="9">GerAB/ArcD/ProY family transporter</fullName>
    </submittedName>
</protein>
<feature type="transmembrane region" description="Helical" evidence="8">
    <location>
        <begin position="145"/>
        <end position="163"/>
    </location>
</feature>
<feature type="transmembrane region" description="Helical" evidence="8">
    <location>
        <begin position="297"/>
        <end position="318"/>
    </location>
</feature>
<feature type="transmembrane region" description="Helical" evidence="8">
    <location>
        <begin position="115"/>
        <end position="133"/>
    </location>
</feature>
<dbReference type="Proteomes" id="UP001299220">
    <property type="component" value="Unassembled WGS sequence"/>
</dbReference>
<name>A0ABS9CMS4_9FIRM</name>
<keyword evidence="3" id="KW-0813">Transport</keyword>
<comment type="caution">
    <text evidence="9">The sequence shown here is derived from an EMBL/GenBank/DDBJ whole genome shotgun (WGS) entry which is preliminary data.</text>
</comment>
<gene>
    <name evidence="9" type="ORF">JQM67_03350</name>
</gene>
<feature type="transmembrane region" description="Helical" evidence="8">
    <location>
        <begin position="215"/>
        <end position="244"/>
    </location>
</feature>
<evidence type="ECO:0000256" key="4">
    <source>
        <dbReference type="ARBA" id="ARBA00022544"/>
    </source>
</evidence>
<evidence type="ECO:0000313" key="10">
    <source>
        <dbReference type="Proteomes" id="UP001299220"/>
    </source>
</evidence>
<dbReference type="EMBL" id="JAFBIT010000001">
    <property type="protein sequence ID" value="MCF2651630.1"/>
    <property type="molecule type" value="Genomic_DNA"/>
</dbReference>
<keyword evidence="7 8" id="KW-0472">Membrane</keyword>
<feature type="transmembrane region" description="Helical" evidence="8">
    <location>
        <begin position="41"/>
        <end position="61"/>
    </location>
</feature>
<evidence type="ECO:0000256" key="3">
    <source>
        <dbReference type="ARBA" id="ARBA00022448"/>
    </source>
</evidence>
<evidence type="ECO:0000256" key="2">
    <source>
        <dbReference type="ARBA" id="ARBA00007998"/>
    </source>
</evidence>
<comment type="similarity">
    <text evidence="2">Belongs to the amino acid-polyamine-organocation (APC) superfamily. Spore germination protein (SGP) (TC 2.A.3.9) family.</text>
</comment>
<organism evidence="9 10">
    <name type="scientific">Anaeromassilibacillus senegalensis</name>
    <dbReference type="NCBI Taxonomy" id="1673717"/>
    <lineage>
        <taxon>Bacteria</taxon>
        <taxon>Bacillati</taxon>
        <taxon>Bacillota</taxon>
        <taxon>Clostridia</taxon>
        <taxon>Eubacteriales</taxon>
        <taxon>Acutalibacteraceae</taxon>
        <taxon>Anaeromassilibacillus</taxon>
    </lineage>
</organism>
<evidence type="ECO:0000256" key="6">
    <source>
        <dbReference type="ARBA" id="ARBA00022989"/>
    </source>
</evidence>
<keyword evidence="5 8" id="KW-0812">Transmembrane</keyword>
<evidence type="ECO:0000313" key="9">
    <source>
        <dbReference type="EMBL" id="MCF2651630.1"/>
    </source>
</evidence>
<accession>A0ABS9CMS4</accession>
<feature type="transmembrane region" description="Helical" evidence="8">
    <location>
        <begin position="81"/>
        <end position="109"/>
    </location>
</feature>
<evidence type="ECO:0000256" key="8">
    <source>
        <dbReference type="SAM" id="Phobius"/>
    </source>
</evidence>
<keyword evidence="4" id="KW-0309">Germination</keyword>
<sequence length="360" mass="39664">MKQPTKISALQFYLMLFLSRIVVSITLNAQTVGDRNFLDNILSSLLLFAALFLFVLPLFALNRKYPDASLPAIAERRLGSLGYGISAIYGLYFVILNTFSLSLFLTLVMNTLDPVASQWSIAVVLAVIALYGAVKGIETISRASICIFTLFLLGMAAIFIALSPNVRLRYLEPMLYDGWEQTLRGFFVFAARCTSLAEFAVLMPSVEGKKKLGFAVWNGGVTAFLALLLFFIVSCLGEYAYLQIFPAYTLSAIAEIAGIQRLDALFIGLCMMTLIIRIACGLFAVSECISRVMRPRARTVVLTVVSALSVFLALWITADAKRAGVLFRTAYLLPLTALTGAVLPVLVWLIDHFKKERGSR</sequence>
<evidence type="ECO:0000256" key="7">
    <source>
        <dbReference type="ARBA" id="ARBA00023136"/>
    </source>
</evidence>
<dbReference type="PANTHER" id="PTHR34975:SF2">
    <property type="entry name" value="SPORE GERMINATION PROTEIN A2"/>
    <property type="match status" value="1"/>
</dbReference>
<dbReference type="RefSeq" id="WP_235322642.1">
    <property type="nucleotide sequence ID" value="NZ_JAFBIT010000001.1"/>
</dbReference>
<feature type="transmembrane region" description="Helical" evidence="8">
    <location>
        <begin position="330"/>
        <end position="350"/>
    </location>
</feature>
<feature type="transmembrane region" description="Helical" evidence="8">
    <location>
        <begin position="12"/>
        <end position="29"/>
    </location>
</feature>
<evidence type="ECO:0000256" key="5">
    <source>
        <dbReference type="ARBA" id="ARBA00022692"/>
    </source>
</evidence>
<comment type="subcellular location">
    <subcellularLocation>
        <location evidence="1">Membrane</location>
        <topology evidence="1">Multi-pass membrane protein</topology>
    </subcellularLocation>
</comment>
<reference evidence="9 10" key="1">
    <citation type="submission" date="2020-12" db="EMBL/GenBank/DDBJ databases">
        <title>Whole genome sequences of gut porcine anaerobes.</title>
        <authorList>
            <person name="Kubasova T."/>
            <person name="Jahodarova E."/>
            <person name="Rychlik I."/>
        </authorList>
    </citation>
    <scope>NUCLEOTIDE SEQUENCE [LARGE SCALE GENOMIC DNA]</scope>
    <source>
        <strain evidence="9 10">An867</strain>
    </source>
</reference>
<dbReference type="Pfam" id="PF03845">
    <property type="entry name" value="Spore_permease"/>
    <property type="match status" value="1"/>
</dbReference>
<keyword evidence="6 8" id="KW-1133">Transmembrane helix</keyword>
<dbReference type="InterPro" id="IPR004761">
    <property type="entry name" value="Spore_GerAB"/>
</dbReference>
<feature type="transmembrane region" description="Helical" evidence="8">
    <location>
        <begin position="264"/>
        <end position="285"/>
    </location>
</feature>
<proteinExistence type="inferred from homology"/>
<evidence type="ECO:0000256" key="1">
    <source>
        <dbReference type="ARBA" id="ARBA00004141"/>
    </source>
</evidence>
<keyword evidence="10" id="KW-1185">Reference proteome</keyword>